<dbReference type="InterPro" id="IPR013087">
    <property type="entry name" value="Znf_C2H2_type"/>
</dbReference>
<feature type="domain" description="C-type lectin" evidence="3">
    <location>
        <begin position="186"/>
        <end position="278"/>
    </location>
</feature>
<feature type="coiled-coil region" evidence="2">
    <location>
        <begin position="479"/>
        <end position="506"/>
    </location>
</feature>
<dbReference type="InterPro" id="IPR001304">
    <property type="entry name" value="C-type_lectin-like"/>
</dbReference>
<keyword evidence="2" id="KW-0175">Coiled coil</keyword>
<dbReference type="InterPro" id="IPR016187">
    <property type="entry name" value="CTDL_fold"/>
</dbReference>
<organism evidence="4 5">
    <name type="scientific">Mytilus coruscus</name>
    <name type="common">Sea mussel</name>
    <dbReference type="NCBI Taxonomy" id="42192"/>
    <lineage>
        <taxon>Eukaryota</taxon>
        <taxon>Metazoa</taxon>
        <taxon>Spiralia</taxon>
        <taxon>Lophotrochozoa</taxon>
        <taxon>Mollusca</taxon>
        <taxon>Bivalvia</taxon>
        <taxon>Autobranchia</taxon>
        <taxon>Pteriomorphia</taxon>
        <taxon>Mytilida</taxon>
        <taxon>Mytiloidea</taxon>
        <taxon>Mytilidae</taxon>
        <taxon>Mytilinae</taxon>
        <taxon>Mytilus</taxon>
    </lineage>
</organism>
<dbReference type="InterPro" id="IPR016186">
    <property type="entry name" value="C-type_lectin-like/link_sf"/>
</dbReference>
<keyword evidence="5" id="KW-1185">Reference proteome</keyword>
<dbReference type="EMBL" id="CACVKT020006931">
    <property type="protein sequence ID" value="CAC5404291.1"/>
    <property type="molecule type" value="Genomic_DNA"/>
</dbReference>
<evidence type="ECO:0000256" key="1">
    <source>
        <dbReference type="ARBA" id="ARBA00023157"/>
    </source>
</evidence>
<evidence type="ECO:0000256" key="2">
    <source>
        <dbReference type="SAM" id="Coils"/>
    </source>
</evidence>
<proteinExistence type="predicted"/>
<feature type="coiled-coil region" evidence="2">
    <location>
        <begin position="393"/>
        <end position="444"/>
    </location>
</feature>
<evidence type="ECO:0000313" key="4">
    <source>
        <dbReference type="EMBL" id="CAC5404291.1"/>
    </source>
</evidence>
<evidence type="ECO:0000259" key="3">
    <source>
        <dbReference type="PROSITE" id="PS50041"/>
    </source>
</evidence>
<dbReference type="InterPro" id="IPR050111">
    <property type="entry name" value="C-type_lectin/snaclec_domain"/>
</dbReference>
<dbReference type="Pfam" id="PF00059">
    <property type="entry name" value="Lectin_C"/>
    <property type="match status" value="1"/>
</dbReference>
<dbReference type="PROSITE" id="PS50041">
    <property type="entry name" value="C_TYPE_LECTIN_2"/>
    <property type="match status" value="1"/>
</dbReference>
<protein>
    <recommendedName>
        <fullName evidence="3">C-type lectin domain-containing protein</fullName>
    </recommendedName>
</protein>
<evidence type="ECO:0000313" key="5">
    <source>
        <dbReference type="Proteomes" id="UP000507470"/>
    </source>
</evidence>
<sequence>MRSHVLSPMDREILTTNGSPLILFGKTIIDIEINGNVCSNIAVIADLNVDGVLGIDFQKSQNCVINITKGNVWVNGRETSLHFEGQIGCYGVYVASILQLPPSSKDLESSTVLPNQEVSIVDTNKGILSRILAKNQGESRLTCYHCNKMFKKAAYYRHHKTRFHQPMMLKSLRKDQKIPKKKPEKVEAPAKEELLELLTYRKYIKNVRRFWLDATDDVVEGYWKWASTEANLTYTDWYPGQPSNGGSTHNEDCVHIYPGLNYRWNDIHCTYEEYFICEDEKKPSKKKSKKKDILSSTNVNKGELYTGDITNANNHTYPLFDNPSLMSNMNNMNQQRFTQDTNLMYSPGPNPMFQLQNQQLCSTPNSGAIYHMQHVQHSSPVMQYTSQQRPVWVNELFQRIDTFENKLNKLDKIDSLVTSLNAKVVKLEVNAKVIDNRLEQVEKSTQLISNNFDKVESFKTELDKVSKQMKSVSGEKNSVDEINASVESMKKENNKLKDELIDIQMKSMQNNLIFYNIKETEEEICSEIIGRFCENNMKIDGAATKVVISDAHRLGKKGEKTRPILVKFSTFESRDLVKKTQKI</sequence>
<dbReference type="Proteomes" id="UP000507470">
    <property type="component" value="Unassembled WGS sequence"/>
</dbReference>
<dbReference type="PANTHER" id="PTHR22803">
    <property type="entry name" value="MANNOSE, PHOSPHOLIPASE, LECTIN RECEPTOR RELATED"/>
    <property type="match status" value="1"/>
</dbReference>
<dbReference type="CDD" id="cd00037">
    <property type="entry name" value="CLECT"/>
    <property type="match status" value="1"/>
</dbReference>
<dbReference type="Gene3D" id="3.10.100.10">
    <property type="entry name" value="Mannose-Binding Protein A, subunit A"/>
    <property type="match status" value="1"/>
</dbReference>
<dbReference type="PROSITE" id="PS00615">
    <property type="entry name" value="C_TYPE_LECTIN_1"/>
    <property type="match status" value="1"/>
</dbReference>
<reference evidence="4 5" key="1">
    <citation type="submission" date="2020-06" db="EMBL/GenBank/DDBJ databases">
        <authorList>
            <person name="Li R."/>
            <person name="Bekaert M."/>
        </authorList>
    </citation>
    <scope>NUCLEOTIDE SEQUENCE [LARGE SCALE GENOMIC DNA]</scope>
    <source>
        <strain evidence="5">wild</strain>
    </source>
</reference>
<dbReference type="InterPro" id="IPR018378">
    <property type="entry name" value="C-type_lectin_CS"/>
</dbReference>
<accession>A0A6J8D9D6</accession>
<dbReference type="AlphaFoldDB" id="A0A6J8D9D6"/>
<name>A0A6J8D9D6_MYTCO</name>
<gene>
    <name evidence="4" type="ORF">MCOR_38100</name>
</gene>
<dbReference type="SUPFAM" id="SSF56436">
    <property type="entry name" value="C-type lectin-like"/>
    <property type="match status" value="1"/>
</dbReference>
<dbReference type="OrthoDB" id="7481777at2759"/>
<dbReference type="PROSITE" id="PS00028">
    <property type="entry name" value="ZINC_FINGER_C2H2_1"/>
    <property type="match status" value="1"/>
</dbReference>
<keyword evidence="1" id="KW-1015">Disulfide bond</keyword>
<dbReference type="Gene3D" id="3.30.70.1820">
    <property type="entry name" value="L1 transposable element, RRM domain"/>
    <property type="match status" value="1"/>
</dbReference>